<evidence type="ECO:0000256" key="7">
    <source>
        <dbReference type="ARBA" id="ARBA00022737"/>
    </source>
</evidence>
<dbReference type="Pfam" id="PF00520">
    <property type="entry name" value="Ion_trans"/>
    <property type="match status" value="1"/>
</dbReference>
<dbReference type="SUPFAM" id="SSF48403">
    <property type="entry name" value="Ankyrin repeat"/>
    <property type="match status" value="1"/>
</dbReference>
<dbReference type="InterPro" id="IPR005821">
    <property type="entry name" value="Ion_trans_dom"/>
</dbReference>
<evidence type="ECO:0000256" key="14">
    <source>
        <dbReference type="SAM" id="Phobius"/>
    </source>
</evidence>
<feature type="transmembrane region" description="Helical" evidence="14">
    <location>
        <begin position="412"/>
        <end position="428"/>
    </location>
</feature>
<dbReference type="SMART" id="SM00248">
    <property type="entry name" value="ANK"/>
    <property type="match status" value="5"/>
</dbReference>
<feature type="transmembrane region" description="Helical" evidence="14">
    <location>
        <begin position="515"/>
        <end position="532"/>
    </location>
</feature>
<dbReference type="InterPro" id="IPR002110">
    <property type="entry name" value="Ankyrin_rpt"/>
</dbReference>
<dbReference type="PANTHER" id="PTHR10582">
    <property type="entry name" value="TRANSIENT RECEPTOR POTENTIAL ION CHANNEL PROTEIN"/>
    <property type="match status" value="1"/>
</dbReference>
<dbReference type="OrthoDB" id="533508at2759"/>
<proteinExistence type="predicted"/>
<dbReference type="Gene3D" id="1.25.40.20">
    <property type="entry name" value="Ankyrin repeat-containing domain"/>
    <property type="match status" value="1"/>
</dbReference>
<name>A0A0M4EB02_DROBS</name>
<feature type="transmembrane region" description="Helical" evidence="14">
    <location>
        <begin position="606"/>
        <end position="628"/>
    </location>
</feature>
<evidence type="ECO:0000313" key="16">
    <source>
        <dbReference type="EMBL" id="ALC44528.1"/>
    </source>
</evidence>
<feature type="repeat" description="ANK" evidence="13">
    <location>
        <begin position="179"/>
        <end position="211"/>
    </location>
</feature>
<dbReference type="AlphaFoldDB" id="A0A0M4EB02"/>
<keyword evidence="9 14" id="KW-1133">Transmembrane helix</keyword>
<keyword evidence="10" id="KW-0406">Ion transport</keyword>
<dbReference type="PANTHER" id="PTHR10582:SF28">
    <property type="entry name" value="NANCHUNG, ISOFORM B"/>
    <property type="match status" value="1"/>
</dbReference>
<dbReference type="InterPro" id="IPR024862">
    <property type="entry name" value="TRPV"/>
</dbReference>
<evidence type="ECO:0000256" key="11">
    <source>
        <dbReference type="ARBA" id="ARBA00023136"/>
    </source>
</evidence>
<dbReference type="PROSITE" id="PS50297">
    <property type="entry name" value="ANK_REP_REGION"/>
    <property type="match status" value="1"/>
</dbReference>
<feature type="domain" description="Ion transport" evidence="15">
    <location>
        <begin position="542"/>
        <end position="710"/>
    </location>
</feature>
<accession>A0A0M4EB02</accession>
<evidence type="ECO:0000256" key="6">
    <source>
        <dbReference type="ARBA" id="ARBA00022692"/>
    </source>
</evidence>
<dbReference type="PROSITE" id="PS50088">
    <property type="entry name" value="ANK_REPEAT"/>
    <property type="match status" value="2"/>
</dbReference>
<keyword evidence="5" id="KW-0107">Calcium channel</keyword>
<evidence type="ECO:0000256" key="3">
    <source>
        <dbReference type="ARBA" id="ARBA00022475"/>
    </source>
</evidence>
<evidence type="ECO:0000256" key="5">
    <source>
        <dbReference type="ARBA" id="ARBA00022673"/>
    </source>
</evidence>
<comment type="subcellular location">
    <subcellularLocation>
        <location evidence="1">Cell membrane</location>
        <topology evidence="1">Multi-pass membrane protein</topology>
    </subcellularLocation>
</comment>
<keyword evidence="8" id="KW-0106">Calcium</keyword>
<feature type="repeat" description="ANK" evidence="13">
    <location>
        <begin position="247"/>
        <end position="279"/>
    </location>
</feature>
<keyword evidence="2" id="KW-0813">Transport</keyword>
<feature type="transmembrane region" description="Helical" evidence="14">
    <location>
        <begin position="648"/>
        <end position="668"/>
    </location>
</feature>
<keyword evidence="4" id="KW-0109">Calcium transport</keyword>
<keyword evidence="11 14" id="KW-0472">Membrane</keyword>
<dbReference type="Pfam" id="PF12796">
    <property type="entry name" value="Ank_2"/>
    <property type="match status" value="2"/>
</dbReference>
<sequence>MGNTESNVTSGVKKQAGVSTQALYKFVNLKGGGLLVDMMKRACQTKQFAEIDHAIKTKVEPFLYNKGAGRYFPISKLVLLRNRDRPRTRQLPEIRALENPDDDFNIHDYCPEVSEAEYISNPTAYRFVCWDLNMRGAVGETILHLCLLNATSLHADLAKRLLKFYPKLILDIYMSDEYYGESVLHIAIVNEDPAMVKYLLDANADVQERCCGAFMSAEDTKASRTDSPDHEYVALTPMTNYDGYVYWGEYPLSFAACLSQEECFRLVLARGADPDFQDTNGNTVLHMLVIYEKLEMFDVAYEVGGNIHLRNMQNLTPLMLAAKLGRVEMFFHVMSIEREIYWQLGSITCAAYPLLMIDTINQDTGNINKDSVLNFVVFGDKLEHLELLDGVVIDLLKTKWDTFCKSRFYKQFYMFAFYFLISLFSFILRPGPEAKDDDDEQEDGAAANASARHDLYINGSLSQHTKRGTSNVEYKTFWLNFTEYYDPNEVETLPAWWQSYAQCPLMNLESDLAKLRIIAELINFVGAILYLLMTAPSRVMFLFSCALMMTIPWLRVSCATEIDDHVTVVIMLTTAPYFLFFCRGFKTVGPFVVMIYRMVMGDLLRFVSIYLVFVMGFSQAFYIIFLTFDNPSTPEDQDAETNPMPSPMESIVAMFLMSLTNFGDYYGAMVSTQHEYEAKILFFLFMTIVSVLLVNMLIAMMGNTYQKIAEIRNEWQRQWARIVLVVERSVPPAERLKNFMNYSQSMSDGRRALVLRLNMTDEEKEEMKEVQETKRIHQRFSKKRQMEREARALRRQQEYEKFFGSAPKSADSLDNHQV</sequence>
<evidence type="ECO:0000259" key="15">
    <source>
        <dbReference type="Pfam" id="PF00520"/>
    </source>
</evidence>
<evidence type="ECO:0000256" key="10">
    <source>
        <dbReference type="ARBA" id="ARBA00023065"/>
    </source>
</evidence>
<dbReference type="Proteomes" id="UP000494163">
    <property type="component" value="Chromosome 3L"/>
</dbReference>
<keyword evidence="12" id="KW-0407">Ion channel</keyword>
<dbReference type="FunFam" id="1.25.40.20:FF:000181">
    <property type="entry name" value="Nanchung, isoform A"/>
    <property type="match status" value="1"/>
</dbReference>
<evidence type="ECO:0000256" key="8">
    <source>
        <dbReference type="ARBA" id="ARBA00022837"/>
    </source>
</evidence>
<evidence type="ECO:0000313" key="17">
    <source>
        <dbReference type="Proteomes" id="UP000494163"/>
    </source>
</evidence>
<evidence type="ECO:0000256" key="2">
    <source>
        <dbReference type="ARBA" id="ARBA00022448"/>
    </source>
</evidence>
<evidence type="ECO:0000256" key="12">
    <source>
        <dbReference type="ARBA" id="ARBA00023303"/>
    </source>
</evidence>
<evidence type="ECO:0000256" key="13">
    <source>
        <dbReference type="PROSITE-ProRule" id="PRU00023"/>
    </source>
</evidence>
<keyword evidence="6 14" id="KW-0812">Transmembrane</keyword>
<evidence type="ECO:0000256" key="4">
    <source>
        <dbReference type="ARBA" id="ARBA00022568"/>
    </source>
</evidence>
<dbReference type="InterPro" id="IPR036770">
    <property type="entry name" value="Ankyrin_rpt-contain_sf"/>
</dbReference>
<feature type="transmembrane region" description="Helical" evidence="14">
    <location>
        <begin position="539"/>
        <end position="556"/>
    </location>
</feature>
<keyword evidence="13" id="KW-0040">ANK repeat</keyword>
<dbReference type="GO" id="GO:0005262">
    <property type="term" value="F:calcium channel activity"/>
    <property type="evidence" value="ECO:0007669"/>
    <property type="project" value="UniProtKB-KW"/>
</dbReference>
<dbReference type="GO" id="GO:0005886">
    <property type="term" value="C:plasma membrane"/>
    <property type="evidence" value="ECO:0007669"/>
    <property type="project" value="UniProtKB-SubCell"/>
</dbReference>
<feature type="transmembrane region" description="Helical" evidence="14">
    <location>
        <begin position="680"/>
        <end position="702"/>
    </location>
</feature>
<keyword evidence="17" id="KW-1185">Reference proteome</keyword>
<keyword evidence="3" id="KW-1003">Cell membrane</keyword>
<dbReference type="GO" id="GO:0034703">
    <property type="term" value="C:cation channel complex"/>
    <property type="evidence" value="ECO:0007669"/>
    <property type="project" value="UniProtKB-ARBA"/>
</dbReference>
<dbReference type="STRING" id="30019.A0A0M4EB02"/>
<gene>
    <name evidence="16" type="ORF">Dbus_chr3Lg1694</name>
</gene>
<protein>
    <submittedName>
        <fullName evidence="16">Nan</fullName>
    </submittedName>
</protein>
<evidence type="ECO:0000256" key="1">
    <source>
        <dbReference type="ARBA" id="ARBA00004651"/>
    </source>
</evidence>
<keyword evidence="7" id="KW-0677">Repeat</keyword>
<dbReference type="OMA" id="CDEYYGE"/>
<organism evidence="16 17">
    <name type="scientific">Drosophila busckii</name>
    <name type="common">Fruit fly</name>
    <dbReference type="NCBI Taxonomy" id="30019"/>
    <lineage>
        <taxon>Eukaryota</taxon>
        <taxon>Metazoa</taxon>
        <taxon>Ecdysozoa</taxon>
        <taxon>Arthropoda</taxon>
        <taxon>Hexapoda</taxon>
        <taxon>Insecta</taxon>
        <taxon>Pterygota</taxon>
        <taxon>Neoptera</taxon>
        <taxon>Endopterygota</taxon>
        <taxon>Diptera</taxon>
        <taxon>Brachycera</taxon>
        <taxon>Muscomorpha</taxon>
        <taxon>Ephydroidea</taxon>
        <taxon>Drosophilidae</taxon>
        <taxon>Drosophila</taxon>
    </lineage>
</organism>
<feature type="transmembrane region" description="Helical" evidence="14">
    <location>
        <begin position="568"/>
        <end position="585"/>
    </location>
</feature>
<dbReference type="GO" id="GO:0098703">
    <property type="term" value="P:calcium ion import across plasma membrane"/>
    <property type="evidence" value="ECO:0007669"/>
    <property type="project" value="TreeGrafter"/>
</dbReference>
<dbReference type="EMBL" id="CP012525">
    <property type="protein sequence ID" value="ALC44528.1"/>
    <property type="molecule type" value="Genomic_DNA"/>
</dbReference>
<reference evidence="16 17" key="1">
    <citation type="submission" date="2015-08" db="EMBL/GenBank/DDBJ databases">
        <title>Ancestral chromatin configuration constrains chromatin evolution on differentiating sex chromosomes in Drosophila.</title>
        <authorList>
            <person name="Zhou Q."/>
            <person name="Bachtrog D."/>
        </authorList>
    </citation>
    <scope>NUCLEOTIDE SEQUENCE [LARGE SCALE GENOMIC DNA]</scope>
    <source>
        <tissue evidence="16">Whole larvae</tissue>
    </source>
</reference>
<evidence type="ECO:0000256" key="9">
    <source>
        <dbReference type="ARBA" id="ARBA00022989"/>
    </source>
</evidence>